<feature type="non-terminal residue" evidence="4">
    <location>
        <position position="318"/>
    </location>
</feature>
<evidence type="ECO:0000256" key="2">
    <source>
        <dbReference type="ARBA" id="ARBA00023027"/>
    </source>
</evidence>
<dbReference type="InterPro" id="IPR036291">
    <property type="entry name" value="NAD(P)-bd_dom_sf"/>
</dbReference>
<evidence type="ECO:0000256" key="1">
    <source>
        <dbReference type="ARBA" id="ARBA00007637"/>
    </source>
</evidence>
<keyword evidence="2" id="KW-0520">NAD</keyword>
<reference evidence="4" key="1">
    <citation type="submission" date="2016-04" db="EMBL/GenBank/DDBJ databases">
        <authorList>
            <person name="Nguyen H.D."/>
            <person name="Kesanakurti P."/>
            <person name="Cullis J."/>
            <person name="Levesque C.A."/>
            <person name="Hambleton S."/>
        </authorList>
    </citation>
    <scope>NUCLEOTIDE SEQUENCE</scope>
    <source>
        <strain evidence="4">DAOMC 238032</strain>
    </source>
</reference>
<dbReference type="Gene3D" id="3.40.50.720">
    <property type="entry name" value="NAD(P)-binding Rossmann-like Domain"/>
    <property type="match status" value="1"/>
</dbReference>
<sequence>MNILLTGAAGFIGFHSARRLLANGHRVLGIDNLNTYYDVALKHDRLAQLEGQPGFTFQRIDLADREAMAALFDAHRFDAILHLGAQAGVRYSLDAPFAYIDSNLTGFLSVLEGARRHGVRHLVYASSSSVYGANVKQPFCVEDRTDTPVSLYAATKKANELIGHAYAHLYRIPMTGLRLFTVYGPWGRPDMAYFKFTNAILRGEAIDLYNGGDMERDFTFVDDVVDGIVRLLESEPVLTDGDAPHRVYNFGNDRPERLDAMVSHLERLLGRSAKRILLPMQPGDVLSTRADISLAARDLGYAPRTSLAEGLERFVAWH</sequence>
<dbReference type="InterPro" id="IPR001509">
    <property type="entry name" value="Epimerase_deHydtase"/>
</dbReference>
<gene>
    <name evidence="4" type="ORF">A4X03_0g7738</name>
</gene>
<dbReference type="AlphaFoldDB" id="A0A8T8SMK6"/>
<evidence type="ECO:0000313" key="4">
    <source>
        <dbReference type="EMBL" id="KAE8243521.1"/>
    </source>
</evidence>
<comment type="similarity">
    <text evidence="1">Belongs to the NAD(P)-dependent epimerase/dehydratase family.</text>
</comment>
<accession>A0A8T8SMK6</accession>
<name>A0A8T8SMK6_9BASI</name>
<evidence type="ECO:0000313" key="5">
    <source>
        <dbReference type="Proteomes" id="UP000077671"/>
    </source>
</evidence>
<feature type="domain" description="NAD-dependent epimerase/dehydratase" evidence="3">
    <location>
        <begin position="3"/>
        <end position="234"/>
    </location>
</feature>
<comment type="caution">
    <text evidence="4">The sequence shown here is derived from an EMBL/GenBank/DDBJ whole genome shotgun (WGS) entry which is preliminary data.</text>
</comment>
<reference evidence="4" key="2">
    <citation type="journal article" date="2019" name="IMA Fungus">
        <title>Genome sequencing and comparison of five Tilletia species to identify candidate genes for the detection of regulated species infecting wheat.</title>
        <authorList>
            <person name="Nguyen H.D.T."/>
            <person name="Sultana T."/>
            <person name="Kesanakurti P."/>
            <person name="Hambleton S."/>
        </authorList>
    </citation>
    <scope>NUCLEOTIDE SEQUENCE</scope>
    <source>
        <strain evidence="4">DAOMC 238032</strain>
    </source>
</reference>
<dbReference type="SUPFAM" id="SSF51735">
    <property type="entry name" value="NAD(P)-binding Rossmann-fold domains"/>
    <property type="match status" value="1"/>
</dbReference>
<evidence type="ECO:0000259" key="3">
    <source>
        <dbReference type="Pfam" id="PF01370"/>
    </source>
</evidence>
<protein>
    <recommendedName>
        <fullName evidence="3">NAD-dependent epimerase/dehydratase domain-containing protein</fullName>
    </recommendedName>
</protein>
<organism evidence="4 5">
    <name type="scientific">Tilletia caries</name>
    <name type="common">wheat bunt fungus</name>
    <dbReference type="NCBI Taxonomy" id="13290"/>
    <lineage>
        <taxon>Eukaryota</taxon>
        <taxon>Fungi</taxon>
        <taxon>Dikarya</taxon>
        <taxon>Basidiomycota</taxon>
        <taxon>Ustilaginomycotina</taxon>
        <taxon>Exobasidiomycetes</taxon>
        <taxon>Tilletiales</taxon>
        <taxon>Tilletiaceae</taxon>
        <taxon>Tilletia</taxon>
    </lineage>
</organism>
<dbReference type="PRINTS" id="PR01713">
    <property type="entry name" value="NUCEPIMERASE"/>
</dbReference>
<proteinExistence type="inferred from homology"/>
<dbReference type="PANTHER" id="PTHR43574">
    <property type="entry name" value="EPIMERASE-RELATED"/>
    <property type="match status" value="1"/>
</dbReference>
<dbReference type="Proteomes" id="UP000077671">
    <property type="component" value="Unassembled WGS sequence"/>
</dbReference>
<dbReference type="EMBL" id="LWDD02001967">
    <property type="protein sequence ID" value="KAE8243521.1"/>
    <property type="molecule type" value="Genomic_DNA"/>
</dbReference>
<dbReference type="Pfam" id="PF01370">
    <property type="entry name" value="Epimerase"/>
    <property type="match status" value="1"/>
</dbReference>